<evidence type="ECO:0000313" key="2">
    <source>
        <dbReference type="EMBL" id="VDK58374.1"/>
    </source>
</evidence>
<dbReference type="AlphaFoldDB" id="A0A183DFG0"/>
<organism evidence="4">
    <name type="scientific">Gongylonema pulchrum</name>
    <dbReference type="NCBI Taxonomy" id="637853"/>
    <lineage>
        <taxon>Eukaryota</taxon>
        <taxon>Metazoa</taxon>
        <taxon>Ecdysozoa</taxon>
        <taxon>Nematoda</taxon>
        <taxon>Chromadorea</taxon>
        <taxon>Rhabditida</taxon>
        <taxon>Spirurina</taxon>
        <taxon>Spiruromorpha</taxon>
        <taxon>Spiruroidea</taxon>
        <taxon>Gongylonematidae</taxon>
        <taxon>Gongylonema</taxon>
    </lineage>
</organism>
<dbReference type="PANTHER" id="PTHR13538">
    <property type="entry name" value="N-ACETYLTRANSFERASE 6"/>
    <property type="match status" value="1"/>
</dbReference>
<dbReference type="PROSITE" id="PS51186">
    <property type="entry name" value="GNAT"/>
    <property type="match status" value="1"/>
</dbReference>
<dbReference type="InterPro" id="IPR016181">
    <property type="entry name" value="Acyl_CoA_acyltransferase"/>
</dbReference>
<dbReference type="Proteomes" id="UP000271098">
    <property type="component" value="Unassembled WGS sequence"/>
</dbReference>
<dbReference type="Gene3D" id="3.40.630.30">
    <property type="match status" value="1"/>
</dbReference>
<dbReference type="InterPro" id="IPR000182">
    <property type="entry name" value="GNAT_dom"/>
</dbReference>
<keyword evidence="3" id="KW-1185">Reference proteome</keyword>
<dbReference type="SUPFAM" id="SSF55729">
    <property type="entry name" value="Acyl-CoA N-acyltransferases (Nat)"/>
    <property type="match status" value="1"/>
</dbReference>
<dbReference type="GO" id="GO:0005737">
    <property type="term" value="C:cytoplasm"/>
    <property type="evidence" value="ECO:0007669"/>
    <property type="project" value="TreeGrafter"/>
</dbReference>
<sequence length="115" mass="13155">MLYAVQEWPRSVAARQHSLSKSLNPKPPMSLILIDRTSDKLVGHARLCPLPTEKQACWIESVIIKSDLRGQGLGRWFMAQLEDKAEKYGFTKDYQGSIRFLLPHRPTSCRMKGSR</sequence>
<name>A0A183DFG0_9BILA</name>
<dbReference type="Pfam" id="PF00583">
    <property type="entry name" value="Acetyltransf_1"/>
    <property type="match status" value="1"/>
</dbReference>
<dbReference type="GO" id="GO:0008080">
    <property type="term" value="F:N-acetyltransferase activity"/>
    <property type="evidence" value="ECO:0007669"/>
    <property type="project" value="InterPro"/>
</dbReference>
<proteinExistence type="predicted"/>
<gene>
    <name evidence="2" type="ORF">GPUH_LOCUS7449</name>
</gene>
<evidence type="ECO:0000313" key="4">
    <source>
        <dbReference type="WBParaSite" id="GPUH_0000746001-mRNA-1"/>
    </source>
</evidence>
<reference evidence="2 3" key="2">
    <citation type="submission" date="2018-11" db="EMBL/GenBank/DDBJ databases">
        <authorList>
            <consortium name="Pathogen Informatics"/>
        </authorList>
    </citation>
    <scope>NUCLEOTIDE SEQUENCE [LARGE SCALE GENOMIC DNA]</scope>
</reference>
<protein>
    <submittedName>
        <fullName evidence="4">N-acetyltransferase domain-containing protein</fullName>
    </submittedName>
</protein>
<dbReference type="GO" id="GO:1905502">
    <property type="term" value="F:acetyl-CoA binding"/>
    <property type="evidence" value="ECO:0007669"/>
    <property type="project" value="TreeGrafter"/>
</dbReference>
<dbReference type="CDD" id="cd04301">
    <property type="entry name" value="NAT_SF"/>
    <property type="match status" value="1"/>
</dbReference>
<evidence type="ECO:0000313" key="3">
    <source>
        <dbReference type="Proteomes" id="UP000271098"/>
    </source>
</evidence>
<dbReference type="EMBL" id="UYRT01019314">
    <property type="protein sequence ID" value="VDK58374.1"/>
    <property type="molecule type" value="Genomic_DNA"/>
</dbReference>
<reference evidence="4" key="1">
    <citation type="submission" date="2016-06" db="UniProtKB">
        <authorList>
            <consortium name="WormBaseParasite"/>
        </authorList>
    </citation>
    <scope>IDENTIFICATION</scope>
</reference>
<accession>A0A183DFG0</accession>
<dbReference type="PANTHER" id="PTHR13538:SF4">
    <property type="entry name" value="N-ALPHA-ACETYLTRANSFERASE 80"/>
    <property type="match status" value="1"/>
</dbReference>
<evidence type="ECO:0000259" key="1">
    <source>
        <dbReference type="PROSITE" id="PS51186"/>
    </source>
</evidence>
<dbReference type="InterPro" id="IPR039840">
    <property type="entry name" value="NAA80"/>
</dbReference>
<feature type="domain" description="N-acetyltransferase" evidence="1">
    <location>
        <begin position="1"/>
        <end position="115"/>
    </location>
</feature>
<dbReference type="WBParaSite" id="GPUH_0000746001-mRNA-1">
    <property type="protein sequence ID" value="GPUH_0000746001-mRNA-1"/>
    <property type="gene ID" value="GPUH_0000746001"/>
</dbReference>
<dbReference type="OrthoDB" id="329272at2759"/>